<dbReference type="PANTHER" id="PTHR38042:SF1">
    <property type="entry name" value="UROPORPHYRINOGEN-III SYNTHASE, CHLOROPLASTIC"/>
    <property type="match status" value="1"/>
</dbReference>
<evidence type="ECO:0000256" key="1">
    <source>
        <dbReference type="ARBA" id="ARBA00004772"/>
    </source>
</evidence>
<protein>
    <recommendedName>
        <fullName evidence="7 9">Uroporphyrinogen-III synthase</fullName>
        <ecNumber evidence="3 9">4.2.1.75</ecNumber>
    </recommendedName>
</protein>
<dbReference type="Pfam" id="PF02602">
    <property type="entry name" value="HEM4"/>
    <property type="match status" value="1"/>
</dbReference>
<proteinExistence type="inferred from homology"/>
<dbReference type="Gene3D" id="3.40.50.10090">
    <property type="match status" value="2"/>
</dbReference>
<evidence type="ECO:0000256" key="7">
    <source>
        <dbReference type="ARBA" id="ARBA00040167"/>
    </source>
</evidence>
<reference evidence="11 12" key="1">
    <citation type="submission" date="2023-08" db="EMBL/GenBank/DDBJ databases">
        <title>Alcaligenaceae gen. nov., a novel taxon isolated from the sludge of Yixing Pesticide Factory.</title>
        <authorList>
            <person name="Ruan L."/>
        </authorList>
    </citation>
    <scope>NUCLEOTIDE SEQUENCE [LARGE SCALE GENOMIC DNA]</scope>
    <source>
        <strain evidence="11 12">LG-2</strain>
    </source>
</reference>
<evidence type="ECO:0000256" key="4">
    <source>
        <dbReference type="ARBA" id="ARBA00023239"/>
    </source>
</evidence>
<keyword evidence="4 9" id="KW-0456">Lyase</keyword>
<evidence type="ECO:0000256" key="5">
    <source>
        <dbReference type="ARBA" id="ARBA00023244"/>
    </source>
</evidence>
<evidence type="ECO:0000256" key="3">
    <source>
        <dbReference type="ARBA" id="ARBA00013109"/>
    </source>
</evidence>
<dbReference type="EC" id="4.2.1.75" evidence="3 9"/>
<evidence type="ECO:0000259" key="10">
    <source>
        <dbReference type="Pfam" id="PF02602"/>
    </source>
</evidence>
<dbReference type="SUPFAM" id="SSF69618">
    <property type="entry name" value="HemD-like"/>
    <property type="match status" value="1"/>
</dbReference>
<comment type="pathway">
    <text evidence="1 9">Porphyrin-containing compound metabolism; protoporphyrin-IX biosynthesis; coproporphyrinogen-III from 5-aminolevulinate: step 3/4.</text>
</comment>
<keyword evidence="12" id="KW-1185">Reference proteome</keyword>
<dbReference type="Proteomes" id="UP001232156">
    <property type="component" value="Unassembled WGS sequence"/>
</dbReference>
<dbReference type="InterPro" id="IPR036108">
    <property type="entry name" value="4pyrrol_syn_uPrphyn_synt_sf"/>
</dbReference>
<dbReference type="GO" id="GO:0004852">
    <property type="term" value="F:uroporphyrinogen-III synthase activity"/>
    <property type="evidence" value="ECO:0007669"/>
    <property type="project" value="UniProtKB-EC"/>
</dbReference>
<evidence type="ECO:0000256" key="8">
    <source>
        <dbReference type="ARBA" id="ARBA00048617"/>
    </source>
</evidence>
<comment type="similarity">
    <text evidence="2 9">Belongs to the uroporphyrinogen-III synthase family.</text>
</comment>
<dbReference type="InterPro" id="IPR039793">
    <property type="entry name" value="UROS/Hem4"/>
</dbReference>
<dbReference type="PANTHER" id="PTHR38042">
    <property type="entry name" value="UROPORPHYRINOGEN-III SYNTHASE, CHLOROPLASTIC"/>
    <property type="match status" value="1"/>
</dbReference>
<comment type="function">
    <text evidence="6 9">Catalyzes cyclization of the linear tetrapyrrole, hydroxymethylbilane, to the macrocyclic uroporphyrinogen III.</text>
</comment>
<evidence type="ECO:0000313" key="11">
    <source>
        <dbReference type="EMBL" id="MDR4125905.1"/>
    </source>
</evidence>
<gene>
    <name evidence="11" type="ORF">Q8947_07890</name>
</gene>
<comment type="catalytic activity">
    <reaction evidence="8 9">
        <text>hydroxymethylbilane = uroporphyrinogen III + H2O</text>
        <dbReference type="Rhea" id="RHEA:18965"/>
        <dbReference type="ChEBI" id="CHEBI:15377"/>
        <dbReference type="ChEBI" id="CHEBI:57308"/>
        <dbReference type="ChEBI" id="CHEBI:57845"/>
        <dbReference type="EC" id="4.2.1.75"/>
    </reaction>
</comment>
<dbReference type="CDD" id="cd06578">
    <property type="entry name" value="HemD"/>
    <property type="match status" value="1"/>
</dbReference>
<comment type="caution">
    <text evidence="11">The sequence shown here is derived from an EMBL/GenBank/DDBJ whole genome shotgun (WGS) entry which is preliminary data.</text>
</comment>
<name>A0ABU1D653_9BURK</name>
<sequence>MPVTHVFLTRPVGRNGEVPGRLQQVGMVVHELPALELRPLPRPASVPQPAGYDLVVFVSRYAAQRYLAWLREQNARFTWPPHTLAATVGATSAQVLHDAGIIPHSSIVHPPHDAQEQDSEALLAVLQARAMVPRRVLIVRGTQGRNWLSQTLAAKGAQVDLLPVYERVATRWTPKQDKAIAFALQTPQHCVFLLTSSEGVQALAAGVRRLGLMAAWSQARFVVLHERIGATLQSVLAPGSGEDARQPSLCRPDDDSIVQVIQAVAKPAAKP</sequence>
<accession>A0ABU1D653</accession>
<keyword evidence="5 9" id="KW-0627">Porphyrin biosynthesis</keyword>
<evidence type="ECO:0000256" key="9">
    <source>
        <dbReference type="RuleBase" id="RU366031"/>
    </source>
</evidence>
<evidence type="ECO:0000256" key="6">
    <source>
        <dbReference type="ARBA" id="ARBA00037589"/>
    </source>
</evidence>
<feature type="domain" description="Tetrapyrrole biosynthesis uroporphyrinogen III synthase" evidence="10">
    <location>
        <begin position="21"/>
        <end position="233"/>
    </location>
</feature>
<evidence type="ECO:0000313" key="12">
    <source>
        <dbReference type="Proteomes" id="UP001232156"/>
    </source>
</evidence>
<dbReference type="InterPro" id="IPR003754">
    <property type="entry name" value="4pyrrol_synth_uPrphyn_synth"/>
</dbReference>
<evidence type="ECO:0000256" key="2">
    <source>
        <dbReference type="ARBA" id="ARBA00008133"/>
    </source>
</evidence>
<dbReference type="EMBL" id="JAUZQE010000014">
    <property type="protein sequence ID" value="MDR4125905.1"/>
    <property type="molecule type" value="Genomic_DNA"/>
</dbReference>
<dbReference type="RefSeq" id="WP_347286964.1">
    <property type="nucleotide sequence ID" value="NZ_JAUZQE010000014.1"/>
</dbReference>
<organism evidence="11 12">
    <name type="scientific">Yanghanlia caeni</name>
    <dbReference type="NCBI Taxonomy" id="3064283"/>
    <lineage>
        <taxon>Bacteria</taxon>
        <taxon>Pseudomonadati</taxon>
        <taxon>Pseudomonadota</taxon>
        <taxon>Betaproteobacteria</taxon>
        <taxon>Burkholderiales</taxon>
        <taxon>Alcaligenaceae</taxon>
        <taxon>Yanghanlia</taxon>
    </lineage>
</organism>